<feature type="region of interest" description="Disordered" evidence="1">
    <location>
        <begin position="107"/>
        <end position="127"/>
    </location>
</feature>
<dbReference type="AlphaFoldDB" id="A0A2Y9FYB3"/>
<dbReference type="RefSeq" id="XP_012410329.1">
    <property type="nucleotide sequence ID" value="XM_012554875.1"/>
</dbReference>
<name>A0A2Y9FYB3_TRIMA</name>
<dbReference type="CTD" id="246744"/>
<evidence type="ECO:0000256" key="1">
    <source>
        <dbReference type="SAM" id="MobiDB-lite"/>
    </source>
</evidence>
<dbReference type="Proteomes" id="UP000248480">
    <property type="component" value="Unplaced"/>
</dbReference>
<dbReference type="KEGG" id="tmu:105756180"/>
<evidence type="ECO:0000313" key="3">
    <source>
        <dbReference type="RefSeq" id="XP_012410329.1"/>
    </source>
</evidence>
<sequence length="127" mass="13812">MGCWFEVHASLKLLEQRDPRREGFHDGAVVSHPSPPSAHPTRLCWWQALLECVVSWTGDVCEWMIQGARAETLSLAWRPAPLLSLGSSDAGLEGVGTIWTSSFISAESSSDSIEWGGKLSSEGPFQG</sequence>
<dbReference type="GeneID" id="105756180"/>
<dbReference type="InParanoid" id="A0A2Y9FYB3"/>
<organism evidence="2 3">
    <name type="scientific">Trichechus manatus latirostris</name>
    <name type="common">Florida manatee</name>
    <dbReference type="NCBI Taxonomy" id="127582"/>
    <lineage>
        <taxon>Eukaryota</taxon>
        <taxon>Metazoa</taxon>
        <taxon>Chordata</taxon>
        <taxon>Craniata</taxon>
        <taxon>Vertebrata</taxon>
        <taxon>Euteleostomi</taxon>
        <taxon>Mammalia</taxon>
        <taxon>Eutheria</taxon>
        <taxon>Afrotheria</taxon>
        <taxon>Sirenia</taxon>
        <taxon>Trichechidae</taxon>
        <taxon>Trichechus</taxon>
    </lineage>
</organism>
<reference evidence="3" key="1">
    <citation type="submission" date="2025-08" db="UniProtKB">
        <authorList>
            <consortium name="RefSeq"/>
        </authorList>
    </citation>
    <scope>IDENTIFICATION</scope>
</reference>
<accession>A0A2Y9FYB3</accession>
<gene>
    <name evidence="3" type="primary">STH</name>
</gene>
<evidence type="ECO:0000313" key="2">
    <source>
        <dbReference type="Proteomes" id="UP000248480"/>
    </source>
</evidence>
<protein>
    <submittedName>
        <fullName evidence="3">LOW QUALITY PROTEIN: saitohin</fullName>
    </submittedName>
</protein>
<proteinExistence type="predicted"/>
<keyword evidence="2" id="KW-1185">Reference proteome</keyword>
<dbReference type="OrthoDB" id="9480568at2759"/>